<keyword evidence="2" id="KW-1185">Reference proteome</keyword>
<dbReference type="AlphaFoldDB" id="A0A4Y2VX64"/>
<dbReference type="EMBL" id="BGPR01052896">
    <property type="protein sequence ID" value="GBO29719.1"/>
    <property type="molecule type" value="Genomic_DNA"/>
</dbReference>
<dbReference type="Proteomes" id="UP000499080">
    <property type="component" value="Unassembled WGS sequence"/>
</dbReference>
<comment type="caution">
    <text evidence="1">The sequence shown here is derived from an EMBL/GenBank/DDBJ whole genome shotgun (WGS) entry which is preliminary data.</text>
</comment>
<name>A0A4Y2VX64_ARAVE</name>
<evidence type="ECO:0000313" key="2">
    <source>
        <dbReference type="Proteomes" id="UP000499080"/>
    </source>
</evidence>
<reference evidence="1 2" key="1">
    <citation type="journal article" date="2019" name="Sci. Rep.">
        <title>Orb-weaving spider Araneus ventricosus genome elucidates the spidroin gene catalogue.</title>
        <authorList>
            <person name="Kono N."/>
            <person name="Nakamura H."/>
            <person name="Ohtoshi R."/>
            <person name="Moran D.A.P."/>
            <person name="Shinohara A."/>
            <person name="Yoshida Y."/>
            <person name="Fujiwara M."/>
            <person name="Mori M."/>
            <person name="Tomita M."/>
            <person name="Arakawa K."/>
        </authorList>
    </citation>
    <scope>NUCLEOTIDE SEQUENCE [LARGE SCALE GENOMIC DNA]</scope>
</reference>
<proteinExistence type="predicted"/>
<evidence type="ECO:0000313" key="1">
    <source>
        <dbReference type="EMBL" id="GBO29719.1"/>
    </source>
</evidence>
<gene>
    <name evidence="1" type="ORF">AVEN_142784_1</name>
</gene>
<protein>
    <submittedName>
        <fullName evidence="1">Uncharacterized protein</fullName>
    </submittedName>
</protein>
<feature type="non-terminal residue" evidence="1">
    <location>
        <position position="48"/>
    </location>
</feature>
<accession>A0A4Y2VX64</accession>
<sequence>MEPFPASTDSNFIFLTLRMGSLGDPDHYLFDYADTGSSLKKPLVKPEF</sequence>
<organism evidence="1 2">
    <name type="scientific">Araneus ventricosus</name>
    <name type="common">Orbweaver spider</name>
    <name type="synonym">Epeira ventricosa</name>
    <dbReference type="NCBI Taxonomy" id="182803"/>
    <lineage>
        <taxon>Eukaryota</taxon>
        <taxon>Metazoa</taxon>
        <taxon>Ecdysozoa</taxon>
        <taxon>Arthropoda</taxon>
        <taxon>Chelicerata</taxon>
        <taxon>Arachnida</taxon>
        <taxon>Araneae</taxon>
        <taxon>Araneomorphae</taxon>
        <taxon>Entelegynae</taxon>
        <taxon>Araneoidea</taxon>
        <taxon>Araneidae</taxon>
        <taxon>Araneus</taxon>
    </lineage>
</organism>